<feature type="compositionally biased region" description="Acidic residues" evidence="1">
    <location>
        <begin position="297"/>
        <end position="306"/>
    </location>
</feature>
<feature type="compositionally biased region" description="Basic and acidic residues" evidence="1">
    <location>
        <begin position="165"/>
        <end position="185"/>
    </location>
</feature>
<reference evidence="2 3" key="2">
    <citation type="submission" date="2018-11" db="EMBL/GenBank/DDBJ databases">
        <authorList>
            <consortium name="Pathogen Informatics"/>
        </authorList>
    </citation>
    <scope>NUCLEOTIDE SEQUENCE [LARGE SCALE GENOMIC DNA]</scope>
</reference>
<dbReference type="AlphaFoldDB" id="A0A183UQS2"/>
<protein>
    <submittedName>
        <fullName evidence="4">Btz domain-containing protein</fullName>
    </submittedName>
</protein>
<name>A0A183UQS2_TOXCA</name>
<feature type="region of interest" description="Disordered" evidence="1">
    <location>
        <begin position="163"/>
        <end position="237"/>
    </location>
</feature>
<feature type="region of interest" description="Disordered" evidence="1">
    <location>
        <begin position="1"/>
        <end position="118"/>
    </location>
</feature>
<feature type="compositionally biased region" description="Basic residues" evidence="1">
    <location>
        <begin position="1"/>
        <end position="11"/>
    </location>
</feature>
<feature type="compositionally biased region" description="Basic residues" evidence="1">
    <location>
        <begin position="43"/>
        <end position="53"/>
    </location>
</feature>
<keyword evidence="3" id="KW-1185">Reference proteome</keyword>
<dbReference type="EMBL" id="UYWY01020637">
    <property type="protein sequence ID" value="VDM42163.1"/>
    <property type="molecule type" value="Genomic_DNA"/>
</dbReference>
<sequence length="306" mass="35321">MSSKRNHHSSSSRRSPIASSHRRERHDAAGTKSKHPRVEAASNRRRSRSRSRSPWRTAAPMKSTFKVGFGERRVSPRPRRNSLGTSPVRKKPAPVNELDAASMDVKKDQKPKSGFRVGFGRSAIAGRFDRSMDRRDMFRRAPGFAPRRFTGVRDAVDGRNTLGRIRRDEVQREEQRRKGTEDTDKPVMNLFDPCKVPTGKSYFTHDDRTSKPTRPRGMRYSDGMERQRRNDRAPIGWRNAAQARLFLARDYGRDDRKYGDTTTWRDARRDGRSSSEGYRRYGEEGRGSDGVWKHDLFDDDEANSDY</sequence>
<evidence type="ECO:0000313" key="2">
    <source>
        <dbReference type="EMBL" id="VDM42163.1"/>
    </source>
</evidence>
<gene>
    <name evidence="2" type="ORF">TCNE_LOCUS10842</name>
</gene>
<proteinExistence type="predicted"/>
<evidence type="ECO:0000313" key="4">
    <source>
        <dbReference type="WBParaSite" id="TCNE_0001084201-mRNA-1"/>
    </source>
</evidence>
<dbReference type="Proteomes" id="UP000050794">
    <property type="component" value="Unassembled WGS sequence"/>
</dbReference>
<feature type="region of interest" description="Disordered" evidence="1">
    <location>
        <begin position="252"/>
        <end position="306"/>
    </location>
</feature>
<evidence type="ECO:0000256" key="1">
    <source>
        <dbReference type="SAM" id="MobiDB-lite"/>
    </source>
</evidence>
<reference evidence="4" key="1">
    <citation type="submission" date="2016-06" db="UniProtKB">
        <authorList>
            <consortium name="WormBaseParasite"/>
        </authorList>
    </citation>
    <scope>IDENTIFICATION</scope>
</reference>
<feature type="compositionally biased region" description="Basic and acidic residues" evidence="1">
    <location>
        <begin position="252"/>
        <end position="296"/>
    </location>
</feature>
<feature type="compositionally biased region" description="Basic and acidic residues" evidence="1">
    <location>
        <begin position="222"/>
        <end position="232"/>
    </location>
</feature>
<evidence type="ECO:0000313" key="3">
    <source>
        <dbReference type="Proteomes" id="UP000050794"/>
    </source>
</evidence>
<dbReference type="WBParaSite" id="TCNE_0001084201-mRNA-1">
    <property type="protein sequence ID" value="TCNE_0001084201-mRNA-1"/>
    <property type="gene ID" value="TCNE_0001084201"/>
</dbReference>
<organism evidence="3 4">
    <name type="scientific">Toxocara canis</name>
    <name type="common">Canine roundworm</name>
    <dbReference type="NCBI Taxonomy" id="6265"/>
    <lineage>
        <taxon>Eukaryota</taxon>
        <taxon>Metazoa</taxon>
        <taxon>Ecdysozoa</taxon>
        <taxon>Nematoda</taxon>
        <taxon>Chromadorea</taxon>
        <taxon>Rhabditida</taxon>
        <taxon>Spirurina</taxon>
        <taxon>Ascaridomorpha</taxon>
        <taxon>Ascaridoidea</taxon>
        <taxon>Toxocaridae</taxon>
        <taxon>Toxocara</taxon>
    </lineage>
</organism>
<accession>A0A183UQS2</accession>